<accession>A0A835Y3L4</accession>
<evidence type="ECO:0000313" key="2">
    <source>
        <dbReference type="Proteomes" id="UP000612055"/>
    </source>
</evidence>
<proteinExistence type="predicted"/>
<keyword evidence="2" id="KW-1185">Reference proteome</keyword>
<dbReference type="OrthoDB" id="10397978at2759"/>
<reference evidence="1" key="1">
    <citation type="journal article" date="2020" name="bioRxiv">
        <title>Comparative genomics of Chlamydomonas.</title>
        <authorList>
            <person name="Craig R.J."/>
            <person name="Hasan A.R."/>
            <person name="Ness R.W."/>
            <person name="Keightley P.D."/>
        </authorList>
    </citation>
    <scope>NUCLEOTIDE SEQUENCE</scope>
    <source>
        <strain evidence="1">CCAP 11/70</strain>
    </source>
</reference>
<comment type="caution">
    <text evidence="1">The sequence shown here is derived from an EMBL/GenBank/DDBJ whole genome shotgun (WGS) entry which is preliminary data.</text>
</comment>
<dbReference type="AlphaFoldDB" id="A0A835Y3L4"/>
<evidence type="ECO:0000313" key="1">
    <source>
        <dbReference type="EMBL" id="KAG2495857.1"/>
    </source>
</evidence>
<gene>
    <name evidence="1" type="ORF">HYH03_006095</name>
</gene>
<sequence>MALLQHYKTGCGLQYRLDPEDAEWTRHQIRNDARDQETYRRVQPGDQLDKCTDHVVVTNDATADRQKGDMHTTDLLYAYNGVMAKDLNEFLKDSKFGGYIYISDAAKELKMLTARKPNKAAELKGLLDKFAEEQGFSVEAFVEWEEILFAKDRRDRMAHPLKMHEEDLSFLSALVEDDCSCVIKYKNAVKALLVVARRHGLQ</sequence>
<organism evidence="1 2">
    <name type="scientific">Edaphochlamys debaryana</name>
    <dbReference type="NCBI Taxonomy" id="47281"/>
    <lineage>
        <taxon>Eukaryota</taxon>
        <taxon>Viridiplantae</taxon>
        <taxon>Chlorophyta</taxon>
        <taxon>core chlorophytes</taxon>
        <taxon>Chlorophyceae</taxon>
        <taxon>CS clade</taxon>
        <taxon>Chlamydomonadales</taxon>
        <taxon>Chlamydomonadales incertae sedis</taxon>
        <taxon>Edaphochlamys</taxon>
    </lineage>
</organism>
<protein>
    <submittedName>
        <fullName evidence="1">Uncharacterized protein</fullName>
    </submittedName>
</protein>
<name>A0A835Y3L4_9CHLO</name>
<dbReference type="Proteomes" id="UP000612055">
    <property type="component" value="Unassembled WGS sequence"/>
</dbReference>
<dbReference type="EMBL" id="JAEHOE010000022">
    <property type="protein sequence ID" value="KAG2495857.1"/>
    <property type="molecule type" value="Genomic_DNA"/>
</dbReference>